<sequence>MYSAQTGGHTSIVGVDVGVICEAWFCGLCESKEVILDIVSCMVAVKDAEELLTLLYPRKKIFGQP</sequence>
<organism evidence="1 2">
    <name type="scientific">Portunus trituberculatus</name>
    <name type="common">Swimming crab</name>
    <name type="synonym">Neptunus trituberculatus</name>
    <dbReference type="NCBI Taxonomy" id="210409"/>
    <lineage>
        <taxon>Eukaryota</taxon>
        <taxon>Metazoa</taxon>
        <taxon>Ecdysozoa</taxon>
        <taxon>Arthropoda</taxon>
        <taxon>Crustacea</taxon>
        <taxon>Multicrustacea</taxon>
        <taxon>Malacostraca</taxon>
        <taxon>Eumalacostraca</taxon>
        <taxon>Eucarida</taxon>
        <taxon>Decapoda</taxon>
        <taxon>Pleocyemata</taxon>
        <taxon>Brachyura</taxon>
        <taxon>Eubrachyura</taxon>
        <taxon>Portunoidea</taxon>
        <taxon>Portunidae</taxon>
        <taxon>Portuninae</taxon>
        <taxon>Portunus</taxon>
    </lineage>
</organism>
<accession>A0A5B7D4S4</accession>
<dbReference type="Proteomes" id="UP000324222">
    <property type="component" value="Unassembled WGS sequence"/>
</dbReference>
<reference evidence="1 2" key="1">
    <citation type="submission" date="2019-05" db="EMBL/GenBank/DDBJ databases">
        <title>Another draft genome of Portunus trituberculatus and its Hox gene families provides insights of decapod evolution.</title>
        <authorList>
            <person name="Jeong J.-H."/>
            <person name="Song I."/>
            <person name="Kim S."/>
            <person name="Choi T."/>
            <person name="Kim D."/>
            <person name="Ryu S."/>
            <person name="Kim W."/>
        </authorList>
    </citation>
    <scope>NUCLEOTIDE SEQUENCE [LARGE SCALE GENOMIC DNA]</scope>
    <source>
        <tissue evidence="1">Muscle</tissue>
    </source>
</reference>
<evidence type="ECO:0000313" key="1">
    <source>
        <dbReference type="EMBL" id="MPC16375.1"/>
    </source>
</evidence>
<gene>
    <name evidence="1" type="ORF">E2C01_009199</name>
</gene>
<dbReference type="AlphaFoldDB" id="A0A5B7D4S4"/>
<comment type="caution">
    <text evidence="1">The sequence shown here is derived from an EMBL/GenBank/DDBJ whole genome shotgun (WGS) entry which is preliminary data.</text>
</comment>
<proteinExistence type="predicted"/>
<name>A0A5B7D4S4_PORTR</name>
<dbReference type="EMBL" id="VSRR010000501">
    <property type="protein sequence ID" value="MPC16375.1"/>
    <property type="molecule type" value="Genomic_DNA"/>
</dbReference>
<keyword evidence="2" id="KW-1185">Reference proteome</keyword>
<protein>
    <submittedName>
        <fullName evidence="1">Uncharacterized protein</fullName>
    </submittedName>
</protein>
<evidence type="ECO:0000313" key="2">
    <source>
        <dbReference type="Proteomes" id="UP000324222"/>
    </source>
</evidence>